<evidence type="ECO:0000313" key="2">
    <source>
        <dbReference type="Proteomes" id="UP000800082"/>
    </source>
</evidence>
<dbReference type="EMBL" id="ML978971">
    <property type="protein sequence ID" value="KAF1927550.1"/>
    <property type="molecule type" value="Genomic_DNA"/>
</dbReference>
<evidence type="ECO:0000313" key="1">
    <source>
        <dbReference type="EMBL" id="KAF1927550.1"/>
    </source>
</evidence>
<protein>
    <submittedName>
        <fullName evidence="1">Uncharacterized protein</fullName>
    </submittedName>
</protein>
<gene>
    <name evidence="1" type="ORF">M421DRAFT_41788</name>
</gene>
<feature type="non-terminal residue" evidence="1">
    <location>
        <position position="1"/>
    </location>
</feature>
<organism evidence="1 2">
    <name type="scientific">Didymella exigua CBS 183.55</name>
    <dbReference type="NCBI Taxonomy" id="1150837"/>
    <lineage>
        <taxon>Eukaryota</taxon>
        <taxon>Fungi</taxon>
        <taxon>Dikarya</taxon>
        <taxon>Ascomycota</taxon>
        <taxon>Pezizomycotina</taxon>
        <taxon>Dothideomycetes</taxon>
        <taxon>Pleosporomycetidae</taxon>
        <taxon>Pleosporales</taxon>
        <taxon>Pleosporineae</taxon>
        <taxon>Didymellaceae</taxon>
        <taxon>Didymella</taxon>
    </lineage>
</organism>
<keyword evidence="2" id="KW-1185">Reference proteome</keyword>
<dbReference type="RefSeq" id="XP_033447802.1">
    <property type="nucleotide sequence ID" value="XM_033591612.1"/>
</dbReference>
<feature type="non-terminal residue" evidence="1">
    <location>
        <position position="169"/>
    </location>
</feature>
<dbReference type="AlphaFoldDB" id="A0A6A5RJW1"/>
<dbReference type="Proteomes" id="UP000800082">
    <property type="component" value="Unassembled WGS sequence"/>
</dbReference>
<sequence length="169" mass="18570">AQAAPRSALFAPEPAPPRSDFLIIGLFTLRLALRLIASLPAYDTRATDMTWLQTFLAPYDSAYDLAKISGAAKAEFLDAYPKLLARMKRQDKYPEVFMAMNPTVLPRRRALVGKGGMGDAERREIVDFVDAATEWGSTVPVPRDESENILKMADWRLVADLGTGRGGIG</sequence>
<dbReference type="OrthoDB" id="3793308at2759"/>
<dbReference type="GeneID" id="54349280"/>
<reference evidence="1" key="1">
    <citation type="journal article" date="2020" name="Stud. Mycol.">
        <title>101 Dothideomycetes genomes: a test case for predicting lifestyles and emergence of pathogens.</title>
        <authorList>
            <person name="Haridas S."/>
            <person name="Albert R."/>
            <person name="Binder M."/>
            <person name="Bloem J."/>
            <person name="Labutti K."/>
            <person name="Salamov A."/>
            <person name="Andreopoulos B."/>
            <person name="Baker S."/>
            <person name="Barry K."/>
            <person name="Bills G."/>
            <person name="Bluhm B."/>
            <person name="Cannon C."/>
            <person name="Castanera R."/>
            <person name="Culley D."/>
            <person name="Daum C."/>
            <person name="Ezra D."/>
            <person name="Gonzalez J."/>
            <person name="Henrissat B."/>
            <person name="Kuo A."/>
            <person name="Liang C."/>
            <person name="Lipzen A."/>
            <person name="Lutzoni F."/>
            <person name="Magnuson J."/>
            <person name="Mondo S."/>
            <person name="Nolan M."/>
            <person name="Ohm R."/>
            <person name="Pangilinan J."/>
            <person name="Park H.-J."/>
            <person name="Ramirez L."/>
            <person name="Alfaro M."/>
            <person name="Sun H."/>
            <person name="Tritt A."/>
            <person name="Yoshinaga Y."/>
            <person name="Zwiers L.-H."/>
            <person name="Turgeon B."/>
            <person name="Goodwin S."/>
            <person name="Spatafora J."/>
            <person name="Crous P."/>
            <person name="Grigoriev I."/>
        </authorList>
    </citation>
    <scope>NUCLEOTIDE SEQUENCE</scope>
    <source>
        <strain evidence="1">CBS 183.55</strain>
    </source>
</reference>
<proteinExistence type="predicted"/>
<accession>A0A6A5RJW1</accession>
<name>A0A6A5RJW1_9PLEO</name>